<dbReference type="Proteomes" id="UP000183508">
    <property type="component" value="Unassembled WGS sequence"/>
</dbReference>
<reference evidence="2" key="1">
    <citation type="submission" date="2016-10" db="EMBL/GenBank/DDBJ databases">
        <authorList>
            <person name="Varghese N."/>
        </authorList>
    </citation>
    <scope>NUCLEOTIDE SEQUENCE [LARGE SCALE GENOMIC DNA]</scope>
    <source>
        <strain evidence="2">DSM 17980</strain>
    </source>
</reference>
<gene>
    <name evidence="1" type="ORF">SAMN05421543_1881</name>
</gene>
<protein>
    <submittedName>
        <fullName evidence="1">YolD-like protein</fullName>
    </submittedName>
</protein>
<proteinExistence type="predicted"/>
<dbReference type="AlphaFoldDB" id="A0A1I7LLE2"/>
<dbReference type="EMBL" id="FPBV01000088">
    <property type="protein sequence ID" value="SFV10445.1"/>
    <property type="molecule type" value="Genomic_DNA"/>
</dbReference>
<evidence type="ECO:0000313" key="2">
    <source>
        <dbReference type="Proteomes" id="UP000183508"/>
    </source>
</evidence>
<name>A0A1I7LLE2_9BACL</name>
<dbReference type="RefSeq" id="WP_245784106.1">
    <property type="nucleotide sequence ID" value="NZ_FPBV01000088.1"/>
</dbReference>
<dbReference type="InterPro" id="IPR014962">
    <property type="entry name" value="YolD"/>
</dbReference>
<organism evidence="1 2">
    <name type="scientific">Alicyclobacillus macrosporangiidus</name>
    <dbReference type="NCBI Taxonomy" id="392015"/>
    <lineage>
        <taxon>Bacteria</taxon>
        <taxon>Bacillati</taxon>
        <taxon>Bacillota</taxon>
        <taxon>Bacilli</taxon>
        <taxon>Bacillales</taxon>
        <taxon>Alicyclobacillaceae</taxon>
        <taxon>Alicyclobacillus</taxon>
    </lineage>
</organism>
<dbReference type="Pfam" id="PF08863">
    <property type="entry name" value="YolD"/>
    <property type="match status" value="1"/>
</dbReference>
<evidence type="ECO:0000313" key="1">
    <source>
        <dbReference type="EMBL" id="SFV10445.1"/>
    </source>
</evidence>
<accession>A0A1I7LLE2</accession>
<keyword evidence="2" id="KW-1185">Reference proteome</keyword>
<sequence>MTSIRDGNIFEAMRILLPEHRATVERYRERRSRRRPPDLSEDELSEMQYVLAEAVEERKVVRLTLFGPIQDEVLEGVPELLGGRLWLSRTGGKRVPIDCRRLVRVEFD</sequence>